<dbReference type="EMBL" id="CM044701">
    <property type="protein sequence ID" value="KAI5684347.1"/>
    <property type="molecule type" value="Genomic_DNA"/>
</dbReference>
<evidence type="ECO:0000313" key="2">
    <source>
        <dbReference type="Proteomes" id="UP001060085"/>
    </source>
</evidence>
<comment type="caution">
    <text evidence="1">The sequence shown here is derived from an EMBL/GenBank/DDBJ whole genome shotgun (WGS) entry which is preliminary data.</text>
</comment>
<dbReference type="Proteomes" id="UP001060085">
    <property type="component" value="Linkage Group LG01"/>
</dbReference>
<keyword evidence="2" id="KW-1185">Reference proteome</keyword>
<gene>
    <name evidence="1" type="ORF">M9H77_05575</name>
</gene>
<proteinExistence type="predicted"/>
<name>A0ACC0CHN4_CATRO</name>
<protein>
    <submittedName>
        <fullName evidence="1">Uncharacterized protein</fullName>
    </submittedName>
</protein>
<accession>A0ACC0CHN4</accession>
<evidence type="ECO:0000313" key="1">
    <source>
        <dbReference type="EMBL" id="KAI5684347.1"/>
    </source>
</evidence>
<reference evidence="2" key="1">
    <citation type="journal article" date="2023" name="Nat. Plants">
        <title>Single-cell RNA sequencing provides a high-resolution roadmap for understanding the multicellular compartmentation of specialized metabolism.</title>
        <authorList>
            <person name="Sun S."/>
            <person name="Shen X."/>
            <person name="Li Y."/>
            <person name="Li Y."/>
            <person name="Wang S."/>
            <person name="Li R."/>
            <person name="Zhang H."/>
            <person name="Shen G."/>
            <person name="Guo B."/>
            <person name="Wei J."/>
            <person name="Xu J."/>
            <person name="St-Pierre B."/>
            <person name="Chen S."/>
            <person name="Sun C."/>
        </authorList>
    </citation>
    <scope>NUCLEOTIDE SEQUENCE [LARGE SCALE GENOMIC DNA]</scope>
</reference>
<sequence length="375" mass="41837">MARFSLGKEEEDGDEGTGPSSSSRPSAKKQKTAGNSPSSQQPPPPPTIQPPPPPTIQPPPRSSASEIGNSENEELLDEEAEEIGEEESDHEVEAEWEDSDFEEEEDGEDEGFDEGLDNQQHVEANETSDIDGSISVTLTDPDVLDCPICLESLSIPVFQCENGHIACSSCSLRIGNRCPSCCWPIGYNRCRAIEKVIEAVKISCRNMKYGCKEMLMYCNKHEHEKSCKFAPCSCPLLDCNYVNCSQRLYAHFSSKHFSSADHFVFSHLISVRLERSQKFLILQEAEGMLFILNHFDERSARAVSVLCIGPTTSRSEFSFEITARDGDTACKLISLVENMTKWLDCPPARRYLLIPNHYTNVCGQLTLELCIRKIP</sequence>
<organism evidence="1 2">
    <name type="scientific">Catharanthus roseus</name>
    <name type="common">Madagascar periwinkle</name>
    <name type="synonym">Vinca rosea</name>
    <dbReference type="NCBI Taxonomy" id="4058"/>
    <lineage>
        <taxon>Eukaryota</taxon>
        <taxon>Viridiplantae</taxon>
        <taxon>Streptophyta</taxon>
        <taxon>Embryophyta</taxon>
        <taxon>Tracheophyta</taxon>
        <taxon>Spermatophyta</taxon>
        <taxon>Magnoliopsida</taxon>
        <taxon>eudicotyledons</taxon>
        <taxon>Gunneridae</taxon>
        <taxon>Pentapetalae</taxon>
        <taxon>asterids</taxon>
        <taxon>lamiids</taxon>
        <taxon>Gentianales</taxon>
        <taxon>Apocynaceae</taxon>
        <taxon>Rauvolfioideae</taxon>
        <taxon>Vinceae</taxon>
        <taxon>Catharanthinae</taxon>
        <taxon>Catharanthus</taxon>
    </lineage>
</organism>